<evidence type="ECO:0000313" key="1">
    <source>
        <dbReference type="EMBL" id="RKX71575.1"/>
    </source>
</evidence>
<proteinExistence type="predicted"/>
<reference evidence="1 2" key="1">
    <citation type="submission" date="2018-06" db="EMBL/GenBank/DDBJ databases">
        <title>Extensive metabolic versatility and redundancy in microbially diverse, dynamic hydrothermal sediments.</title>
        <authorList>
            <person name="Dombrowski N."/>
            <person name="Teske A."/>
            <person name="Baker B.J."/>
        </authorList>
    </citation>
    <scope>NUCLEOTIDE SEQUENCE [LARGE SCALE GENOMIC DNA]</scope>
    <source>
        <strain evidence="1">B10_G13</strain>
    </source>
</reference>
<evidence type="ECO:0000313" key="2">
    <source>
        <dbReference type="Proteomes" id="UP000271125"/>
    </source>
</evidence>
<dbReference type="EMBL" id="QNBD01000085">
    <property type="protein sequence ID" value="RKX71575.1"/>
    <property type="molecule type" value="Genomic_DNA"/>
</dbReference>
<dbReference type="AlphaFoldDB" id="A0A660SL52"/>
<dbReference type="InterPro" id="IPR029063">
    <property type="entry name" value="SAM-dependent_MTases_sf"/>
</dbReference>
<dbReference type="SUPFAM" id="SSF53335">
    <property type="entry name" value="S-adenosyl-L-methionine-dependent methyltransferases"/>
    <property type="match status" value="1"/>
</dbReference>
<evidence type="ECO:0008006" key="3">
    <source>
        <dbReference type="Google" id="ProtNLM"/>
    </source>
</evidence>
<protein>
    <recommendedName>
        <fullName evidence="3">SAM-dependent methyltransferase</fullName>
    </recommendedName>
</protein>
<sequence>MNNKEIVNREFWDEVAPIHIKSYDIEKLRKTGCLIDNIQLEEVGNVKGKTMLHLQCHIGTDTISWANKGAIVTGVDFSFESIEIAEKLSLTKLYHTDFK</sequence>
<comment type="caution">
    <text evidence="1">The sequence shown here is derived from an EMBL/GenBank/DDBJ whole genome shotgun (WGS) entry which is preliminary data.</text>
</comment>
<dbReference type="Gene3D" id="3.40.50.150">
    <property type="entry name" value="Vaccinia Virus protein VP39"/>
    <property type="match status" value="1"/>
</dbReference>
<accession>A0A660SL52</accession>
<name>A0A660SL52_UNCT6</name>
<dbReference type="Proteomes" id="UP000271125">
    <property type="component" value="Unassembled WGS sequence"/>
</dbReference>
<gene>
    <name evidence="1" type="ORF">DRP43_02360</name>
</gene>
<organism evidence="1 2">
    <name type="scientific">candidate division TA06 bacterium</name>
    <dbReference type="NCBI Taxonomy" id="2250710"/>
    <lineage>
        <taxon>Bacteria</taxon>
        <taxon>Bacteria division TA06</taxon>
    </lineage>
</organism>